<dbReference type="Proteomes" id="UP000515160">
    <property type="component" value="Chromosome 2L"/>
</dbReference>
<dbReference type="GeneID" id="117563586"/>
<accession>A0A6P8WF12</accession>
<name>A0A6P8WF12_DROAB</name>
<feature type="signal peptide" evidence="1">
    <location>
        <begin position="1"/>
        <end position="22"/>
    </location>
</feature>
<sequence>MWEKVILSVLFVTILGLQFANSLTCLSCDTLDSCLQPSQQVCNDATANASSLWLATMHADVPFIAHSDKFKCMNLTYAFNPSNIRTHEFLGCFHQLNISHSNTWYQNCHVCDWESVQSKSC</sequence>
<dbReference type="OrthoDB" id="7854956at2759"/>
<proteinExistence type="predicted"/>
<protein>
    <submittedName>
        <fullName evidence="3">Uncharacterized protein LOC117563586</fullName>
    </submittedName>
</protein>
<gene>
    <name evidence="3" type="primary">LOC117563586</name>
</gene>
<reference evidence="3" key="1">
    <citation type="submission" date="2025-08" db="UniProtKB">
        <authorList>
            <consortium name="RefSeq"/>
        </authorList>
    </citation>
    <scope>IDENTIFICATION</scope>
    <source>
        <strain evidence="3">15112-1751.03</strain>
        <tissue evidence="3">Whole Adult</tissue>
    </source>
</reference>
<feature type="chain" id="PRO_5039006727" evidence="1">
    <location>
        <begin position="23"/>
        <end position="121"/>
    </location>
</feature>
<keyword evidence="1" id="KW-0732">Signal</keyword>
<evidence type="ECO:0000256" key="1">
    <source>
        <dbReference type="SAM" id="SignalP"/>
    </source>
</evidence>
<evidence type="ECO:0000313" key="3">
    <source>
        <dbReference type="RefSeq" id="XP_034097863.2"/>
    </source>
</evidence>
<organism evidence="2 3">
    <name type="scientific">Drosophila albomicans</name>
    <name type="common">Fruit fly</name>
    <dbReference type="NCBI Taxonomy" id="7291"/>
    <lineage>
        <taxon>Eukaryota</taxon>
        <taxon>Metazoa</taxon>
        <taxon>Ecdysozoa</taxon>
        <taxon>Arthropoda</taxon>
        <taxon>Hexapoda</taxon>
        <taxon>Insecta</taxon>
        <taxon>Pterygota</taxon>
        <taxon>Neoptera</taxon>
        <taxon>Endopterygota</taxon>
        <taxon>Diptera</taxon>
        <taxon>Brachycera</taxon>
        <taxon>Muscomorpha</taxon>
        <taxon>Ephydroidea</taxon>
        <taxon>Drosophilidae</taxon>
        <taxon>Drosophila</taxon>
    </lineage>
</organism>
<evidence type="ECO:0000313" key="2">
    <source>
        <dbReference type="Proteomes" id="UP000515160"/>
    </source>
</evidence>
<keyword evidence="2" id="KW-1185">Reference proteome</keyword>
<dbReference type="RefSeq" id="XP_034097863.2">
    <property type="nucleotide sequence ID" value="XM_034241972.2"/>
</dbReference>
<dbReference type="AlphaFoldDB" id="A0A6P8WF12"/>